<evidence type="ECO:0000313" key="2">
    <source>
        <dbReference type="Proteomes" id="UP000274822"/>
    </source>
</evidence>
<protein>
    <submittedName>
        <fullName evidence="1">Uncharacterized protein</fullName>
    </submittedName>
</protein>
<keyword evidence="2" id="KW-1185">Reference proteome</keyword>
<dbReference type="AlphaFoldDB" id="A0A433QS97"/>
<gene>
    <name evidence="1" type="ORF">BC938DRAFT_474750</name>
</gene>
<dbReference type="EMBL" id="RBNJ01001886">
    <property type="protein sequence ID" value="RUS32650.1"/>
    <property type="molecule type" value="Genomic_DNA"/>
</dbReference>
<accession>A0A433QS97</accession>
<reference evidence="1 2" key="1">
    <citation type="journal article" date="2018" name="New Phytol.">
        <title>Phylogenomics of Endogonaceae and evolution of mycorrhizas within Mucoromycota.</title>
        <authorList>
            <person name="Chang Y."/>
            <person name="Desiro A."/>
            <person name="Na H."/>
            <person name="Sandor L."/>
            <person name="Lipzen A."/>
            <person name="Clum A."/>
            <person name="Barry K."/>
            <person name="Grigoriev I.V."/>
            <person name="Martin F.M."/>
            <person name="Stajich J.E."/>
            <person name="Smith M.E."/>
            <person name="Bonito G."/>
            <person name="Spatafora J.W."/>
        </authorList>
    </citation>
    <scope>NUCLEOTIDE SEQUENCE [LARGE SCALE GENOMIC DNA]</scope>
    <source>
        <strain evidence="1 2">AD002</strain>
    </source>
</reference>
<evidence type="ECO:0000313" key="1">
    <source>
        <dbReference type="EMBL" id="RUS32650.1"/>
    </source>
</evidence>
<comment type="caution">
    <text evidence="1">The sequence shown here is derived from an EMBL/GenBank/DDBJ whole genome shotgun (WGS) entry which is preliminary data.</text>
</comment>
<name>A0A433QS97_9FUNG</name>
<sequence length="64" mass="7410">MQHNIPKQPWPIPYLYVLHFAPGRSPTVRCIVRGHRRGLAGRHREVCQGRSEEKMSDILTCCIL</sequence>
<organism evidence="1 2">
    <name type="scientific">Jimgerdemannia flammicorona</name>
    <dbReference type="NCBI Taxonomy" id="994334"/>
    <lineage>
        <taxon>Eukaryota</taxon>
        <taxon>Fungi</taxon>
        <taxon>Fungi incertae sedis</taxon>
        <taxon>Mucoromycota</taxon>
        <taxon>Mucoromycotina</taxon>
        <taxon>Endogonomycetes</taxon>
        <taxon>Endogonales</taxon>
        <taxon>Endogonaceae</taxon>
        <taxon>Jimgerdemannia</taxon>
    </lineage>
</organism>
<proteinExistence type="predicted"/>
<dbReference type="Proteomes" id="UP000274822">
    <property type="component" value="Unassembled WGS sequence"/>
</dbReference>